<gene>
    <name evidence="5" type="primary">rpsU</name>
    <name evidence="6" type="ORF">CEG42_01790</name>
</gene>
<dbReference type="AlphaFoldDB" id="A0AAC9X721"/>
<evidence type="ECO:0000256" key="5">
    <source>
        <dbReference type="HAMAP-Rule" id="MF_00358"/>
    </source>
</evidence>
<keyword evidence="3 5" id="KW-0687">Ribonucleoprotein</keyword>
<dbReference type="Proteomes" id="UP000197054">
    <property type="component" value="Chromosome"/>
</dbReference>
<accession>A0AAC9X721</accession>
<comment type="similarity">
    <text evidence="1 5">Belongs to the bacterial ribosomal protein bS21 family.</text>
</comment>
<dbReference type="NCBIfam" id="TIGR00030">
    <property type="entry name" value="S21p"/>
    <property type="match status" value="1"/>
</dbReference>
<evidence type="ECO:0000313" key="6">
    <source>
        <dbReference type="EMBL" id="ASD29959.1"/>
    </source>
</evidence>
<dbReference type="GO" id="GO:0005840">
    <property type="term" value="C:ribosome"/>
    <property type="evidence" value="ECO:0007669"/>
    <property type="project" value="UniProtKB-KW"/>
</dbReference>
<evidence type="ECO:0000256" key="3">
    <source>
        <dbReference type="ARBA" id="ARBA00023274"/>
    </source>
</evidence>
<keyword evidence="2 5" id="KW-0689">Ribosomal protein</keyword>
<dbReference type="GO" id="GO:1990904">
    <property type="term" value="C:ribonucleoprotein complex"/>
    <property type="evidence" value="ECO:0007669"/>
    <property type="project" value="UniProtKB-KW"/>
</dbReference>
<proteinExistence type="inferred from homology"/>
<name>A0AAC9X721_UREPR</name>
<dbReference type="EMBL" id="CP021991">
    <property type="protein sequence ID" value="ASD29959.1"/>
    <property type="molecule type" value="Genomic_DNA"/>
</dbReference>
<evidence type="ECO:0000256" key="4">
    <source>
        <dbReference type="ARBA" id="ARBA00035135"/>
    </source>
</evidence>
<evidence type="ECO:0000313" key="7">
    <source>
        <dbReference type="Proteomes" id="UP000197054"/>
    </source>
</evidence>
<protein>
    <recommendedName>
        <fullName evidence="4 5">Small ribosomal subunit protein bS21</fullName>
    </recommendedName>
</protein>
<dbReference type="GO" id="GO:0006412">
    <property type="term" value="P:translation"/>
    <property type="evidence" value="ECO:0007669"/>
    <property type="project" value="UniProtKB-UniRule"/>
</dbReference>
<dbReference type="InterPro" id="IPR001911">
    <property type="entry name" value="Ribosomal_bS21"/>
</dbReference>
<organism evidence="6 7">
    <name type="scientific">Ureaplasma parvum</name>
    <name type="common">Ureaplasma urealyticum biotype 1</name>
    <dbReference type="NCBI Taxonomy" id="134821"/>
    <lineage>
        <taxon>Bacteria</taxon>
        <taxon>Bacillati</taxon>
        <taxon>Mycoplasmatota</taxon>
        <taxon>Mycoplasmoidales</taxon>
        <taxon>Mycoplasmoidaceae</taxon>
        <taxon>Ureaplasma</taxon>
    </lineage>
</organism>
<dbReference type="SMR" id="A0AAC9X721"/>
<reference evidence="6 7" key="1">
    <citation type="submission" date="2017-06" db="EMBL/GenBank/DDBJ databases">
        <title>Genome Sequencing and Comparative Genomics Analysis of Five Ureaplasma Urealyticums with Different Drug Resistance.</title>
        <authorList>
            <person name="Ma L."/>
            <person name="Jia T."/>
        </authorList>
    </citation>
    <scope>NUCLEOTIDE SEQUENCE [LARGE SCALE GENOMIC DNA]</scope>
    <source>
        <strain evidence="7">hebnu uu3</strain>
    </source>
</reference>
<dbReference type="GeneID" id="29672551"/>
<dbReference type="HAMAP" id="MF_00358">
    <property type="entry name" value="Ribosomal_bS21"/>
    <property type="match status" value="1"/>
</dbReference>
<sequence length="55" mass="6661">MSRGVSVEGDLEKALKKFKRISNETKKDSKRHEYYLSPRIRRKEKIKEANKYRSF</sequence>
<dbReference type="Pfam" id="PF01165">
    <property type="entry name" value="Ribosomal_S21"/>
    <property type="match status" value="1"/>
</dbReference>
<dbReference type="GO" id="GO:0003735">
    <property type="term" value="F:structural constituent of ribosome"/>
    <property type="evidence" value="ECO:0007669"/>
    <property type="project" value="InterPro"/>
</dbReference>
<evidence type="ECO:0000256" key="2">
    <source>
        <dbReference type="ARBA" id="ARBA00022980"/>
    </source>
</evidence>
<dbReference type="RefSeq" id="WP_006688933.1">
    <property type="nucleotide sequence ID" value="NZ_CAMPUF010000006.1"/>
</dbReference>
<evidence type="ECO:0000256" key="1">
    <source>
        <dbReference type="ARBA" id="ARBA00006640"/>
    </source>
</evidence>